<keyword evidence="2" id="KW-0472">Membrane</keyword>
<dbReference type="RefSeq" id="WP_048682911.1">
    <property type="nucleotide sequence ID" value="NZ_CCXW01000001.1"/>
</dbReference>
<feature type="domain" description="DUF4179" evidence="3">
    <location>
        <begin position="58"/>
        <end position="133"/>
    </location>
</feature>
<keyword evidence="1" id="KW-0175">Coiled coil</keyword>
<evidence type="ECO:0000256" key="1">
    <source>
        <dbReference type="SAM" id="Coils"/>
    </source>
</evidence>
<gene>
    <name evidence="4" type="ORF">BN1180_04925</name>
</gene>
<name>A0AAN2TUT9_9BACI</name>
<proteinExistence type="predicted"/>
<evidence type="ECO:0000256" key="2">
    <source>
        <dbReference type="SAM" id="Phobius"/>
    </source>
</evidence>
<organism evidence="4 5">
    <name type="scientific">Peribacillus simplex</name>
    <dbReference type="NCBI Taxonomy" id="1478"/>
    <lineage>
        <taxon>Bacteria</taxon>
        <taxon>Bacillati</taxon>
        <taxon>Bacillota</taxon>
        <taxon>Bacilli</taxon>
        <taxon>Bacillales</taxon>
        <taxon>Bacillaceae</taxon>
        <taxon>Peribacillus</taxon>
    </lineage>
</organism>
<keyword evidence="4" id="KW-0449">Lipoprotein</keyword>
<reference evidence="4 5" key="1">
    <citation type="journal article" date="2014" name="Genome Announc.">
        <title>Genome Sequence of Bacillus simplex Strain P558, Isolated from a Human Fecal Sample.</title>
        <authorList>
            <person name="Croce O."/>
            <person name="Hugon P."/>
            <person name="Lagier J.C."/>
            <person name="Bibi F."/>
            <person name="Robert C."/>
            <person name="Azhar E.I."/>
            <person name="Raoult D."/>
            <person name="Fournier P.E."/>
        </authorList>
    </citation>
    <scope>NUCLEOTIDE SEQUENCE [LARGE SCALE GENOMIC DNA]</scope>
    <source>
        <strain evidence="4 5">P558</strain>
    </source>
</reference>
<comment type="caution">
    <text evidence="4">The sequence shown here is derived from an EMBL/GenBank/DDBJ whole genome shotgun (WGS) entry which is preliminary data.</text>
</comment>
<protein>
    <submittedName>
        <fullName evidence="4">Lipoprotein</fullName>
    </submittedName>
</protein>
<evidence type="ECO:0000313" key="5">
    <source>
        <dbReference type="Proteomes" id="UP000182110"/>
    </source>
</evidence>
<accession>A0AAN2TUT9</accession>
<dbReference type="Pfam" id="PF13222">
    <property type="entry name" value="DUF4030"/>
    <property type="match status" value="1"/>
</dbReference>
<dbReference type="Proteomes" id="UP000182110">
    <property type="component" value="Unassembled WGS sequence"/>
</dbReference>
<evidence type="ECO:0000313" key="4">
    <source>
        <dbReference type="EMBL" id="CEG34720.1"/>
    </source>
</evidence>
<keyword evidence="2" id="KW-0812">Transmembrane</keyword>
<dbReference type="EMBL" id="CCXW01000001">
    <property type="protein sequence ID" value="CEG34720.1"/>
    <property type="molecule type" value="Genomic_DNA"/>
</dbReference>
<dbReference type="InterPro" id="IPR025108">
    <property type="entry name" value="DUF4030"/>
</dbReference>
<sequence>MKKQYEDTDLDISLKKLNADLMWKTKQKQELKKRIISDIEKLESQERNKHPIKLSWIRKLTYSGIALVILFSLFIGAAFISPAMAEVMSKIPYLNKVLHTKDIFISIQERLENEGYKTRIGTNGDNKIEIRVDGSEEYFQDVRKDVEETALEVLRSREYDGYTIKVIKNKVMDEEKPSPETIKKYEEASKVQRALDQELKKHNYHDVTTQVGTLNNSGDLIINIGIPTTEKDAENIKELVQNVITKETDQKYTLKFNKINLKIREQENRWGRVISTIIDGLYSKKEYQVNGFSFSAHPQPMTLYIKTTISSSNPDSKQLGSKVENTIRDFLESEEVKKTIKDDEYKIIVYSKDKQQINY</sequence>
<keyword evidence="5" id="KW-1185">Reference proteome</keyword>
<dbReference type="Pfam" id="PF13786">
    <property type="entry name" value="DUF4179"/>
    <property type="match status" value="1"/>
</dbReference>
<evidence type="ECO:0000259" key="3">
    <source>
        <dbReference type="Pfam" id="PF13786"/>
    </source>
</evidence>
<keyword evidence="2" id="KW-1133">Transmembrane helix</keyword>
<feature type="transmembrane region" description="Helical" evidence="2">
    <location>
        <begin position="60"/>
        <end position="80"/>
    </location>
</feature>
<feature type="coiled-coil region" evidence="1">
    <location>
        <begin position="14"/>
        <end position="48"/>
    </location>
</feature>
<dbReference type="InterPro" id="IPR025436">
    <property type="entry name" value="DUF4179"/>
</dbReference>
<dbReference type="AlphaFoldDB" id="A0AAN2TUT9"/>